<dbReference type="EMBL" id="FOAP01000017">
    <property type="protein sequence ID" value="SEM46312.1"/>
    <property type="molecule type" value="Genomic_DNA"/>
</dbReference>
<evidence type="ECO:0008006" key="5">
    <source>
        <dbReference type="Google" id="ProtNLM"/>
    </source>
</evidence>
<gene>
    <name evidence="3" type="ORF">SAMN05444354_11751</name>
</gene>
<keyword evidence="4" id="KW-1185">Reference proteome</keyword>
<sequence>MTSARLAALLVSGGLCAATPALAQSPAAGEVTAPVATPLPPPAPADAPPPPPPPAPPAAPAGEENIFRFYGTFNPRIIAASGAVESYSQPNASAITAAGNPVFSNLPDRSRFSFQVAQSRVGFWLNEKGQARAQLELDFVDFSKATPTVASLPRVRIAHVDYVFHPGHTLSLGQDWDLHAPLNPHGINLVGALFVGGNSAFMRQQLKYLYSNPALELGVALGFPTPNNTAKDAAFELGFLPTFAARGAYKFGKSRVGASAIATRLPFNLETPDETFRTAFAAAAFTELAPTADTNVRVEFNYGQNSANLGLLTLATGRATDDLQELGGFISVRQSLTPKHAVYGMGGYQKVLDSEKVLPSYGYGTPPANGEAPAFSSAALSGTGPGMLHNGSVRVGYEFRHSRQLALVLEGFLFHSHFRLQALDVPRAEPVRTTLGIETGALLTF</sequence>
<proteinExistence type="predicted"/>
<dbReference type="SUPFAM" id="SSF56935">
    <property type="entry name" value="Porins"/>
    <property type="match status" value="1"/>
</dbReference>
<feature type="chain" id="PRO_5010289332" description="Porin" evidence="2">
    <location>
        <begin position="24"/>
        <end position="445"/>
    </location>
</feature>
<keyword evidence="2" id="KW-0732">Signal</keyword>
<evidence type="ECO:0000313" key="3">
    <source>
        <dbReference type="EMBL" id="SEM46312.1"/>
    </source>
</evidence>
<dbReference type="OrthoDB" id="5492944at2"/>
<reference evidence="4" key="1">
    <citation type="submission" date="2016-10" db="EMBL/GenBank/DDBJ databases">
        <authorList>
            <person name="Varghese N."/>
            <person name="Submissions S."/>
        </authorList>
    </citation>
    <scope>NUCLEOTIDE SEQUENCE [LARGE SCALE GENOMIC DNA]</scope>
    <source>
        <strain evidence="4">DSM 17044</strain>
    </source>
</reference>
<protein>
    <recommendedName>
        <fullName evidence="5">Porin</fullName>
    </recommendedName>
</protein>
<name>A0A1H7YJ81_STIAU</name>
<dbReference type="Proteomes" id="UP000182719">
    <property type="component" value="Unassembled WGS sequence"/>
</dbReference>
<dbReference type="AlphaFoldDB" id="A0A1H7YJ81"/>
<feature type="compositionally biased region" description="Low complexity" evidence="1">
    <location>
        <begin position="27"/>
        <end position="36"/>
    </location>
</feature>
<evidence type="ECO:0000256" key="1">
    <source>
        <dbReference type="SAM" id="MobiDB-lite"/>
    </source>
</evidence>
<feature type="signal peptide" evidence="2">
    <location>
        <begin position="1"/>
        <end position="23"/>
    </location>
</feature>
<evidence type="ECO:0000313" key="4">
    <source>
        <dbReference type="Proteomes" id="UP000182719"/>
    </source>
</evidence>
<evidence type="ECO:0000256" key="2">
    <source>
        <dbReference type="SAM" id="SignalP"/>
    </source>
</evidence>
<feature type="region of interest" description="Disordered" evidence="1">
    <location>
        <begin position="27"/>
        <end position="61"/>
    </location>
</feature>
<dbReference type="RefSeq" id="WP_075009399.1">
    <property type="nucleotide sequence ID" value="NZ_FOAP01000017.1"/>
</dbReference>
<feature type="compositionally biased region" description="Pro residues" evidence="1">
    <location>
        <begin position="37"/>
        <end position="59"/>
    </location>
</feature>
<organism evidence="3 4">
    <name type="scientific">Stigmatella aurantiaca</name>
    <dbReference type="NCBI Taxonomy" id="41"/>
    <lineage>
        <taxon>Bacteria</taxon>
        <taxon>Pseudomonadati</taxon>
        <taxon>Myxococcota</taxon>
        <taxon>Myxococcia</taxon>
        <taxon>Myxococcales</taxon>
        <taxon>Cystobacterineae</taxon>
        <taxon>Archangiaceae</taxon>
        <taxon>Stigmatella</taxon>
    </lineage>
</organism>
<accession>A0A1H7YJ81</accession>